<keyword evidence="9" id="KW-1185">Reference proteome</keyword>
<keyword evidence="3" id="KW-0378">Hydrolase</keyword>
<name>A0ABS1Z965_9GAMM</name>
<dbReference type="SUPFAM" id="SSF51283">
    <property type="entry name" value="dUTPase-like"/>
    <property type="match status" value="1"/>
</dbReference>
<dbReference type="InterPro" id="IPR008181">
    <property type="entry name" value="dUTPase"/>
</dbReference>
<comment type="similarity">
    <text evidence="1">Belongs to the dUTPase family.</text>
</comment>
<comment type="catalytic activity">
    <reaction evidence="5">
        <text>dUTP + H2O = dUMP + diphosphate + H(+)</text>
        <dbReference type="Rhea" id="RHEA:10248"/>
        <dbReference type="ChEBI" id="CHEBI:15377"/>
        <dbReference type="ChEBI" id="CHEBI:15378"/>
        <dbReference type="ChEBI" id="CHEBI:33019"/>
        <dbReference type="ChEBI" id="CHEBI:61555"/>
        <dbReference type="ChEBI" id="CHEBI:246422"/>
        <dbReference type="EC" id="3.6.1.23"/>
    </reaction>
</comment>
<dbReference type="InterPro" id="IPR033704">
    <property type="entry name" value="dUTPase_trimeric"/>
</dbReference>
<accession>A0ABS1Z965</accession>
<evidence type="ECO:0000256" key="1">
    <source>
        <dbReference type="ARBA" id="ARBA00006581"/>
    </source>
</evidence>
<dbReference type="CDD" id="cd07557">
    <property type="entry name" value="trimeric_dUTPase"/>
    <property type="match status" value="1"/>
</dbReference>
<dbReference type="Proteomes" id="UP000809137">
    <property type="component" value="Unassembled WGS sequence"/>
</dbReference>
<gene>
    <name evidence="8" type="ORF">JJB79_16325</name>
</gene>
<dbReference type="EC" id="3.6.1.23" evidence="2"/>
<dbReference type="PANTHER" id="PTHR11241">
    <property type="entry name" value="DEOXYURIDINE 5'-TRIPHOSPHATE NUCLEOTIDOHYDROLASE"/>
    <property type="match status" value="1"/>
</dbReference>
<evidence type="ECO:0000256" key="4">
    <source>
        <dbReference type="ARBA" id="ARBA00023080"/>
    </source>
</evidence>
<sequence length="214" mass="22704">MPEVKIKRLTPDAVLPFRGSKGAAAWDITALDVKLNVVQTQGGARQPRAWWITTGLAVEIPEGYCMKIYARSGLGTANFLRPSNCVAIIDSDYRGEIKLRMIADEGGLAIEPKAGMVIAQAVIEKVEPVTWTEVDELSETDRGDNGFGSTTPAETDPTPAADSTPADDSTAAVSQEPAPIDVPVTSQDAPAESSDAEPAEETKTTTTTKKTTSK</sequence>
<evidence type="ECO:0000313" key="9">
    <source>
        <dbReference type="Proteomes" id="UP000809137"/>
    </source>
</evidence>
<protein>
    <recommendedName>
        <fullName evidence="2">dUTP diphosphatase</fullName>
        <ecNumber evidence="2">3.6.1.23</ecNumber>
    </recommendedName>
</protein>
<dbReference type="InterPro" id="IPR036157">
    <property type="entry name" value="dUTPase-like_sf"/>
</dbReference>
<feature type="domain" description="dUTPase-like" evidence="7">
    <location>
        <begin position="50"/>
        <end position="150"/>
    </location>
</feature>
<feature type="compositionally biased region" description="Low complexity" evidence="6">
    <location>
        <begin position="149"/>
        <end position="174"/>
    </location>
</feature>
<evidence type="ECO:0000256" key="6">
    <source>
        <dbReference type="SAM" id="MobiDB-lite"/>
    </source>
</evidence>
<feature type="compositionally biased region" description="Low complexity" evidence="6">
    <location>
        <begin position="204"/>
        <end position="214"/>
    </location>
</feature>
<dbReference type="Pfam" id="PF00692">
    <property type="entry name" value="dUTPase"/>
    <property type="match status" value="1"/>
</dbReference>
<evidence type="ECO:0000256" key="5">
    <source>
        <dbReference type="ARBA" id="ARBA00047686"/>
    </source>
</evidence>
<evidence type="ECO:0000313" key="8">
    <source>
        <dbReference type="EMBL" id="MBM0748958.1"/>
    </source>
</evidence>
<feature type="region of interest" description="Disordered" evidence="6">
    <location>
        <begin position="136"/>
        <end position="214"/>
    </location>
</feature>
<evidence type="ECO:0000259" key="7">
    <source>
        <dbReference type="Pfam" id="PF00692"/>
    </source>
</evidence>
<dbReference type="RefSeq" id="WP_071882928.1">
    <property type="nucleotide sequence ID" value="NZ_JAFCXS010000015.1"/>
</dbReference>
<organism evidence="8 9">
    <name type="scientific">Pantoea eucrina</name>
    <dbReference type="NCBI Taxonomy" id="472693"/>
    <lineage>
        <taxon>Bacteria</taxon>
        <taxon>Pseudomonadati</taxon>
        <taxon>Pseudomonadota</taxon>
        <taxon>Gammaproteobacteria</taxon>
        <taxon>Enterobacterales</taxon>
        <taxon>Erwiniaceae</taxon>
        <taxon>Pantoea</taxon>
    </lineage>
</organism>
<dbReference type="PANTHER" id="PTHR11241:SF0">
    <property type="entry name" value="DEOXYURIDINE 5'-TRIPHOSPHATE NUCLEOTIDOHYDROLASE"/>
    <property type="match status" value="1"/>
</dbReference>
<dbReference type="Gene3D" id="2.70.40.10">
    <property type="match status" value="1"/>
</dbReference>
<evidence type="ECO:0000256" key="3">
    <source>
        <dbReference type="ARBA" id="ARBA00022801"/>
    </source>
</evidence>
<keyword evidence="4" id="KW-0546">Nucleotide metabolism</keyword>
<dbReference type="InterPro" id="IPR029054">
    <property type="entry name" value="dUTPase-like"/>
</dbReference>
<dbReference type="EMBL" id="JAFCXS010000015">
    <property type="protein sequence ID" value="MBM0748958.1"/>
    <property type="molecule type" value="Genomic_DNA"/>
</dbReference>
<proteinExistence type="inferred from homology"/>
<reference evidence="8 9" key="1">
    <citation type="submission" date="2021-01" db="EMBL/GenBank/DDBJ databases">
        <title>Complete genome sequence of Pantoea eucrina OB49, a heavy metal tolerant bacterium with PGPR potential isolated from wheat in Algeria.</title>
        <authorList>
            <person name="Lekired A."/>
            <person name="Ouzari I.H."/>
        </authorList>
    </citation>
    <scope>NUCLEOTIDE SEQUENCE [LARGE SCALE GENOMIC DNA]</scope>
    <source>
        <strain evidence="8 9">OB49</strain>
    </source>
</reference>
<comment type="caution">
    <text evidence="8">The sequence shown here is derived from an EMBL/GenBank/DDBJ whole genome shotgun (WGS) entry which is preliminary data.</text>
</comment>
<evidence type="ECO:0000256" key="2">
    <source>
        <dbReference type="ARBA" id="ARBA00012379"/>
    </source>
</evidence>